<dbReference type="Pfam" id="PF02563">
    <property type="entry name" value="Poly_export"/>
    <property type="match status" value="1"/>
</dbReference>
<dbReference type="Gene3D" id="3.30.1950.10">
    <property type="entry name" value="wza like domain"/>
    <property type="match status" value="1"/>
</dbReference>
<organism evidence="5">
    <name type="scientific">Alsobacter sp. KACC 23698</name>
    <dbReference type="NCBI Taxonomy" id="3149229"/>
    <lineage>
        <taxon>Bacteria</taxon>
        <taxon>Pseudomonadati</taxon>
        <taxon>Pseudomonadota</taxon>
        <taxon>Alphaproteobacteria</taxon>
        <taxon>Hyphomicrobiales</taxon>
        <taxon>Alsobacteraceae</taxon>
        <taxon>Alsobacter</taxon>
    </lineage>
</organism>
<dbReference type="AlphaFoldDB" id="A0AAU7JJG3"/>
<keyword evidence="2" id="KW-0175">Coiled coil</keyword>
<dbReference type="RefSeq" id="WP_406857280.1">
    <property type="nucleotide sequence ID" value="NZ_CP157484.1"/>
</dbReference>
<dbReference type="InterPro" id="IPR003715">
    <property type="entry name" value="Poly_export_N"/>
</dbReference>
<proteinExistence type="predicted"/>
<evidence type="ECO:0000313" key="5">
    <source>
        <dbReference type="EMBL" id="XBO40421.1"/>
    </source>
</evidence>
<gene>
    <name evidence="5" type="ORF">ABEG18_06545</name>
</gene>
<dbReference type="InterPro" id="IPR049712">
    <property type="entry name" value="Poly_export"/>
</dbReference>
<name>A0AAU7JJG3_9HYPH</name>
<dbReference type="PANTHER" id="PTHR33619">
    <property type="entry name" value="POLYSACCHARIDE EXPORT PROTEIN GFCE-RELATED"/>
    <property type="match status" value="1"/>
</dbReference>
<feature type="coiled-coil region" evidence="2">
    <location>
        <begin position="224"/>
        <end position="251"/>
    </location>
</feature>
<dbReference type="EMBL" id="CP157484">
    <property type="protein sequence ID" value="XBO40421.1"/>
    <property type="molecule type" value="Genomic_DNA"/>
</dbReference>
<dbReference type="Pfam" id="PF25994">
    <property type="entry name" value="HH_AprE"/>
    <property type="match status" value="1"/>
</dbReference>
<evidence type="ECO:0000259" key="3">
    <source>
        <dbReference type="Pfam" id="PF02563"/>
    </source>
</evidence>
<protein>
    <submittedName>
        <fullName evidence="5">Polysaccharide biosynthesis/export family protein</fullName>
    </submittedName>
</protein>
<sequence>MASQIRCATRRLLQAAAVAIALLGLGGGPVWAEYKLQAGDSLELVVAGVAELRQRSTIGLDGDVSFPLVGQLPAGGLTLAELRTKLLKDLSSKVFQQRTADGREVAHVILPEEIGLSVVEYRGVYLTGDVARPGEQPYKPGLSIRQAVAVAGGYDIARFRMNNPVLESADLRAEYESLWTDFSREQAHLWRLKTELGQDAGANPATLKLPIPPELQARFISTEADHMKIRRSELEKERAHLEEAIRTTSVQLGVLSEKRKKDEEGNAADTADFERVREMSQRGMASNTRISESRRAALMSSTQLLQTIVEISNIERQKHDYGMQLERLENQRRVEVLREYQDTNVKVAQLTARIRSVGEKLLYSSTLQSQLISGNTGKPEFVIYRSGSPAAVHATEDAEILPGDTVAITLHAGAYSGALATSN</sequence>
<dbReference type="InterPro" id="IPR058781">
    <property type="entry name" value="HH_AprE-like"/>
</dbReference>
<reference evidence="5" key="1">
    <citation type="submission" date="2024-05" db="EMBL/GenBank/DDBJ databases">
        <authorList>
            <person name="Kim S."/>
            <person name="Heo J."/>
            <person name="Choi H."/>
            <person name="Choi Y."/>
            <person name="Kwon S.-W."/>
            <person name="Kim Y."/>
        </authorList>
    </citation>
    <scope>NUCLEOTIDE SEQUENCE</scope>
    <source>
        <strain evidence="5">KACC 23698</strain>
    </source>
</reference>
<evidence type="ECO:0000259" key="4">
    <source>
        <dbReference type="Pfam" id="PF25994"/>
    </source>
</evidence>
<keyword evidence="1" id="KW-0732">Signal</keyword>
<dbReference type="PANTHER" id="PTHR33619:SF3">
    <property type="entry name" value="POLYSACCHARIDE EXPORT PROTEIN GFCE-RELATED"/>
    <property type="match status" value="1"/>
</dbReference>
<feature type="domain" description="AprE-like long alpha-helical hairpin" evidence="4">
    <location>
        <begin position="172"/>
        <end position="357"/>
    </location>
</feature>
<accession>A0AAU7JJG3</accession>
<evidence type="ECO:0000256" key="1">
    <source>
        <dbReference type="ARBA" id="ARBA00022729"/>
    </source>
</evidence>
<feature type="domain" description="Polysaccharide export protein N-terminal" evidence="3">
    <location>
        <begin position="32"/>
        <end position="94"/>
    </location>
</feature>
<evidence type="ECO:0000256" key="2">
    <source>
        <dbReference type="SAM" id="Coils"/>
    </source>
</evidence>
<dbReference type="GO" id="GO:0015159">
    <property type="term" value="F:polysaccharide transmembrane transporter activity"/>
    <property type="evidence" value="ECO:0007669"/>
    <property type="project" value="InterPro"/>
</dbReference>